<evidence type="ECO:0000313" key="7">
    <source>
        <dbReference type="Proteomes" id="UP000002875"/>
    </source>
</evidence>
<sequence length="626" mass="73502">MKLYISIISILLLILGNRAEAQIKIVVSEYPTFLIPDGELYMASSINNWSPGDPNYALKKDIDGSYFIILPDSIPYFEYKFTQGNWMLVEGGKDGRSRQNRIYDASSEANPKFIKVKIESWESKPSYVMVIEKIPENTPKDAHIYITGNFNNWNPGEEKYRLKRQADGTYRTIIYSDLARLEYKFTRGTWESVEGRQSGKARPNRVFNRSNTTDLKTIQIKIESWEDFSGAFNFFSLFDLLMLFASFQGILLIIAIPTIQDYNRAANRWLVLLIAVTSLMVLLREMSNHKEFAQTYSKLLLIPNLLLFLYAPLFYFYLSKLLFQTKKLPKKWQFHFILPAIQLVVYLPYFLMDFNVFRLKLVNEDNDLQIILAIMGLIGWCSNFYYWNICRKMIQTYKRDYSHNYSYEQNLQYLNTVLSIQAVCLTLWLFTGIWTIFSYEGLVNDSLIAERSIDTIWLVFSTIVYFLGYFAIHQPEIFKLPQREVEFFQNPLPINQANNYAPTPDKSEVVDENIMVLKSQLETYMDKHKPYENPKLTLNDLAAKLKIQPHVLSKVINDGFDKNFFDLINTYRIEEFKRRIEDPRYKNFTLLSLAFEVGFNSKTAFNRSFKKITNQTPSDFFEQIND</sequence>
<gene>
    <name evidence="6" type="ordered locus">Emtol_2920</name>
</gene>
<dbReference type="EMBL" id="CP002961">
    <property type="protein sequence ID" value="AFK04053.1"/>
    <property type="molecule type" value="Genomic_DNA"/>
</dbReference>
<protein>
    <submittedName>
        <fullName evidence="6">Helix-turn-helix domain-containing protein AraC type</fullName>
    </submittedName>
</protein>
<keyword evidence="3" id="KW-0804">Transcription</keyword>
<feature type="transmembrane region" description="Helical" evidence="4">
    <location>
        <begin position="332"/>
        <end position="350"/>
    </location>
</feature>
<proteinExistence type="predicted"/>
<evidence type="ECO:0000256" key="3">
    <source>
        <dbReference type="ARBA" id="ARBA00023163"/>
    </source>
</evidence>
<accession>A0ABM5N3V7</accession>
<dbReference type="Gene3D" id="2.60.40.10">
    <property type="entry name" value="Immunoglobulins"/>
    <property type="match status" value="1"/>
</dbReference>
<evidence type="ECO:0000256" key="4">
    <source>
        <dbReference type="SAM" id="Phobius"/>
    </source>
</evidence>
<dbReference type="PANTHER" id="PTHR43280:SF29">
    <property type="entry name" value="ARAC-FAMILY TRANSCRIPTIONAL REGULATOR"/>
    <property type="match status" value="1"/>
</dbReference>
<feature type="domain" description="HTH araC/xylS-type" evidence="5">
    <location>
        <begin position="519"/>
        <end position="623"/>
    </location>
</feature>
<evidence type="ECO:0000259" key="5">
    <source>
        <dbReference type="PROSITE" id="PS01124"/>
    </source>
</evidence>
<dbReference type="PROSITE" id="PS01124">
    <property type="entry name" value="HTH_ARAC_FAMILY_2"/>
    <property type="match status" value="1"/>
</dbReference>
<dbReference type="PANTHER" id="PTHR43280">
    <property type="entry name" value="ARAC-FAMILY TRANSCRIPTIONAL REGULATOR"/>
    <property type="match status" value="1"/>
</dbReference>
<keyword evidence="4" id="KW-0472">Membrane</keyword>
<keyword evidence="4" id="KW-1133">Transmembrane helix</keyword>
<feature type="transmembrane region" description="Helical" evidence="4">
    <location>
        <begin position="234"/>
        <end position="257"/>
    </location>
</feature>
<dbReference type="Pfam" id="PF12833">
    <property type="entry name" value="HTH_18"/>
    <property type="match status" value="1"/>
</dbReference>
<feature type="transmembrane region" description="Helical" evidence="4">
    <location>
        <begin position="456"/>
        <end position="472"/>
    </location>
</feature>
<dbReference type="SUPFAM" id="SSF46689">
    <property type="entry name" value="Homeodomain-like"/>
    <property type="match status" value="1"/>
</dbReference>
<reference evidence="6 7" key="1">
    <citation type="submission" date="2011-07" db="EMBL/GenBank/DDBJ databases">
        <title>The complete genome of chromosome of Emticicia oligotrophica DSM 17448.</title>
        <authorList>
            <consortium name="US DOE Joint Genome Institute (JGI-PGF)"/>
            <person name="Lucas S."/>
            <person name="Han J."/>
            <person name="Lapidus A."/>
            <person name="Bruce D."/>
            <person name="Goodwin L."/>
            <person name="Pitluck S."/>
            <person name="Peters L."/>
            <person name="Kyrpides N."/>
            <person name="Mavromatis K."/>
            <person name="Ivanova N."/>
            <person name="Ovchinnikova G."/>
            <person name="Teshima H."/>
            <person name="Detter J.C."/>
            <person name="Tapia R."/>
            <person name="Han C."/>
            <person name="Land M."/>
            <person name="Hauser L."/>
            <person name="Markowitz V."/>
            <person name="Cheng J.-F."/>
            <person name="Hugenholtz P."/>
            <person name="Woyke T."/>
            <person name="Wu D."/>
            <person name="Tindall B."/>
            <person name="Pomrenke H."/>
            <person name="Brambilla E."/>
            <person name="Klenk H.-P."/>
            <person name="Eisen J.A."/>
        </authorList>
    </citation>
    <scope>NUCLEOTIDE SEQUENCE [LARGE SCALE GENOMIC DNA]</scope>
    <source>
        <strain evidence="6 7">DSM 17448</strain>
    </source>
</reference>
<dbReference type="Gene3D" id="1.10.10.60">
    <property type="entry name" value="Homeodomain-like"/>
    <property type="match status" value="2"/>
</dbReference>
<organism evidence="6 7">
    <name type="scientific">Emticicia oligotrophica (strain DSM 17448 / CIP 109782 / MTCC 6937 / GPTSA100-15)</name>
    <dbReference type="NCBI Taxonomy" id="929562"/>
    <lineage>
        <taxon>Bacteria</taxon>
        <taxon>Pseudomonadati</taxon>
        <taxon>Bacteroidota</taxon>
        <taxon>Cytophagia</taxon>
        <taxon>Cytophagales</taxon>
        <taxon>Leadbetterellaceae</taxon>
        <taxon>Emticicia</taxon>
    </lineage>
</organism>
<keyword evidence="2" id="KW-0238">DNA-binding</keyword>
<keyword evidence="7" id="KW-1185">Reference proteome</keyword>
<dbReference type="InterPro" id="IPR013783">
    <property type="entry name" value="Ig-like_fold"/>
</dbReference>
<dbReference type="SUPFAM" id="SSF81296">
    <property type="entry name" value="E set domains"/>
    <property type="match status" value="1"/>
</dbReference>
<keyword evidence="4" id="KW-0812">Transmembrane</keyword>
<evidence type="ECO:0000256" key="2">
    <source>
        <dbReference type="ARBA" id="ARBA00023125"/>
    </source>
</evidence>
<dbReference type="InterPro" id="IPR018060">
    <property type="entry name" value="HTH_AraC"/>
</dbReference>
<feature type="transmembrane region" description="Helical" evidence="4">
    <location>
        <begin position="269"/>
        <end position="287"/>
    </location>
</feature>
<dbReference type="Proteomes" id="UP000002875">
    <property type="component" value="Chromosome"/>
</dbReference>
<dbReference type="InterPro" id="IPR009057">
    <property type="entry name" value="Homeodomain-like_sf"/>
</dbReference>
<evidence type="ECO:0000313" key="6">
    <source>
        <dbReference type="EMBL" id="AFK04053.1"/>
    </source>
</evidence>
<name>A0ABM5N3V7_EMTOG</name>
<dbReference type="InterPro" id="IPR014756">
    <property type="entry name" value="Ig_E-set"/>
</dbReference>
<keyword evidence="1" id="KW-0805">Transcription regulation</keyword>
<dbReference type="RefSeq" id="WP_015029747.1">
    <property type="nucleotide sequence ID" value="NC_018748.1"/>
</dbReference>
<evidence type="ECO:0000256" key="1">
    <source>
        <dbReference type="ARBA" id="ARBA00023015"/>
    </source>
</evidence>
<feature type="transmembrane region" description="Helical" evidence="4">
    <location>
        <begin position="370"/>
        <end position="390"/>
    </location>
</feature>
<dbReference type="SMART" id="SM00342">
    <property type="entry name" value="HTH_ARAC"/>
    <property type="match status" value="1"/>
</dbReference>
<feature type="transmembrane region" description="Helical" evidence="4">
    <location>
        <begin position="411"/>
        <end position="436"/>
    </location>
</feature>
<feature type="transmembrane region" description="Helical" evidence="4">
    <location>
        <begin position="299"/>
        <end position="320"/>
    </location>
</feature>